<dbReference type="InterPro" id="IPR003735">
    <property type="entry name" value="Metal_Tscrpt_repr"/>
</dbReference>
<proteinExistence type="predicted"/>
<dbReference type="PANTHER" id="PTHR33677">
    <property type="entry name" value="TRANSCRIPTIONAL REPRESSOR FRMR-RELATED"/>
    <property type="match status" value="1"/>
</dbReference>
<dbReference type="Proteomes" id="UP000033965">
    <property type="component" value="Unassembled WGS sequence"/>
</dbReference>
<accession>A0A0G1VPY7</accession>
<dbReference type="AlphaFoldDB" id="A0A0G1VPY7"/>
<evidence type="ECO:0008006" key="3">
    <source>
        <dbReference type="Google" id="ProtNLM"/>
    </source>
</evidence>
<name>A0A0G1VPY7_9BACT</name>
<comment type="caution">
    <text evidence="1">The sequence shown here is derived from an EMBL/GenBank/DDBJ whole genome shotgun (WGS) entry which is preliminary data.</text>
</comment>
<sequence length="94" mass="10686">MTTYPSHEDQLVALKRIEGQVRGVQKMIEEGRYCVDIMTQLASVCGAIASVRDKILEKHLNGCVREALRGKSEKDKQDKIDEVIDVLRKFRNSP</sequence>
<dbReference type="CDD" id="cd10148">
    <property type="entry name" value="CsoR-like_DUF156"/>
    <property type="match status" value="1"/>
</dbReference>
<organism evidence="1 2">
    <name type="scientific">Candidatus Kaiserbacteria bacterium GW2011_GWA2_49_19</name>
    <dbReference type="NCBI Taxonomy" id="1618669"/>
    <lineage>
        <taxon>Bacteria</taxon>
        <taxon>Candidatus Kaiseribacteriota</taxon>
    </lineage>
</organism>
<dbReference type="Pfam" id="PF02583">
    <property type="entry name" value="Trns_repr_metal"/>
    <property type="match status" value="1"/>
</dbReference>
<dbReference type="GO" id="GO:0046872">
    <property type="term" value="F:metal ion binding"/>
    <property type="evidence" value="ECO:0007669"/>
    <property type="project" value="InterPro"/>
</dbReference>
<reference evidence="1 2" key="1">
    <citation type="journal article" date="2015" name="Nature">
        <title>rRNA introns, odd ribosomes, and small enigmatic genomes across a large radiation of phyla.</title>
        <authorList>
            <person name="Brown C.T."/>
            <person name="Hug L.A."/>
            <person name="Thomas B.C."/>
            <person name="Sharon I."/>
            <person name="Castelle C.J."/>
            <person name="Singh A."/>
            <person name="Wilkins M.J."/>
            <person name="Williams K.H."/>
            <person name="Banfield J.F."/>
        </authorList>
    </citation>
    <scope>NUCLEOTIDE SEQUENCE [LARGE SCALE GENOMIC DNA]</scope>
</reference>
<dbReference type="PATRIC" id="fig|1618669.3.peg.405"/>
<dbReference type="EMBL" id="LCPZ01000011">
    <property type="protein sequence ID" value="KKW08370.1"/>
    <property type="molecule type" value="Genomic_DNA"/>
</dbReference>
<dbReference type="Gene3D" id="1.20.58.1000">
    <property type="entry name" value="Metal-sensitive repressor, helix protomer"/>
    <property type="match status" value="1"/>
</dbReference>
<dbReference type="GO" id="GO:0045892">
    <property type="term" value="P:negative regulation of DNA-templated transcription"/>
    <property type="evidence" value="ECO:0007669"/>
    <property type="project" value="UniProtKB-ARBA"/>
</dbReference>
<evidence type="ECO:0000313" key="1">
    <source>
        <dbReference type="EMBL" id="KKW08370.1"/>
    </source>
</evidence>
<dbReference type="GO" id="GO:0003677">
    <property type="term" value="F:DNA binding"/>
    <property type="evidence" value="ECO:0007669"/>
    <property type="project" value="InterPro"/>
</dbReference>
<evidence type="ECO:0000313" key="2">
    <source>
        <dbReference type="Proteomes" id="UP000033965"/>
    </source>
</evidence>
<protein>
    <recommendedName>
        <fullName evidence="3">Transcriptional regulator</fullName>
    </recommendedName>
</protein>
<gene>
    <name evidence="1" type="ORF">UY44_C0011G0006</name>
</gene>
<dbReference type="InterPro" id="IPR038390">
    <property type="entry name" value="Metal_Tscrpt_repr_sf"/>
</dbReference>